<evidence type="ECO:0000313" key="4">
    <source>
        <dbReference type="Proteomes" id="UP001596242"/>
    </source>
</evidence>
<keyword evidence="2" id="KW-0812">Transmembrane</keyword>
<proteinExistence type="predicted"/>
<feature type="transmembrane region" description="Helical" evidence="2">
    <location>
        <begin position="30"/>
        <end position="49"/>
    </location>
</feature>
<evidence type="ECO:0000313" key="3">
    <source>
        <dbReference type="EMBL" id="MFC6055235.1"/>
    </source>
</evidence>
<dbReference type="Proteomes" id="UP001596242">
    <property type="component" value="Unassembled WGS sequence"/>
</dbReference>
<name>A0ABW1LVX1_9ACTN</name>
<dbReference type="RefSeq" id="WP_386394495.1">
    <property type="nucleotide sequence ID" value="NZ_JBHSPT010000012.1"/>
</dbReference>
<comment type="caution">
    <text evidence="3">The sequence shown here is derived from an EMBL/GenBank/DDBJ whole genome shotgun (WGS) entry which is preliminary data.</text>
</comment>
<keyword evidence="2" id="KW-1133">Transmembrane helix</keyword>
<accession>A0ABW1LVX1</accession>
<keyword evidence="4" id="KW-1185">Reference proteome</keyword>
<feature type="region of interest" description="Disordered" evidence="1">
    <location>
        <begin position="85"/>
        <end position="106"/>
    </location>
</feature>
<sequence>MERTDVIVILVAVLISVIMAMLLKKTPTWHIVVLALVVYPVNMVLLSALESAGIINSPWSKYTFMCTVTLVFAVLTAPVVRRYKSRRDGRAGRRHHAQDHAQDVDA</sequence>
<dbReference type="EMBL" id="JBHSPT010000012">
    <property type="protein sequence ID" value="MFC6055235.1"/>
    <property type="molecule type" value="Genomic_DNA"/>
</dbReference>
<feature type="transmembrane region" description="Helical" evidence="2">
    <location>
        <begin position="61"/>
        <end position="80"/>
    </location>
</feature>
<keyword evidence="2" id="KW-0472">Membrane</keyword>
<gene>
    <name evidence="3" type="ORF">ACFP50_07095</name>
</gene>
<organism evidence="3 4">
    <name type="scientific">Streptomyces pratens</name>
    <dbReference type="NCBI Taxonomy" id="887456"/>
    <lineage>
        <taxon>Bacteria</taxon>
        <taxon>Bacillati</taxon>
        <taxon>Actinomycetota</taxon>
        <taxon>Actinomycetes</taxon>
        <taxon>Kitasatosporales</taxon>
        <taxon>Streptomycetaceae</taxon>
        <taxon>Streptomyces</taxon>
    </lineage>
</organism>
<evidence type="ECO:0000256" key="2">
    <source>
        <dbReference type="SAM" id="Phobius"/>
    </source>
</evidence>
<reference evidence="4" key="1">
    <citation type="journal article" date="2019" name="Int. J. Syst. Evol. Microbiol.">
        <title>The Global Catalogue of Microorganisms (GCM) 10K type strain sequencing project: providing services to taxonomists for standard genome sequencing and annotation.</title>
        <authorList>
            <consortium name="The Broad Institute Genomics Platform"/>
            <consortium name="The Broad Institute Genome Sequencing Center for Infectious Disease"/>
            <person name="Wu L."/>
            <person name="Ma J."/>
        </authorList>
    </citation>
    <scope>NUCLEOTIDE SEQUENCE [LARGE SCALE GENOMIC DNA]</scope>
    <source>
        <strain evidence="4">JCM 12763</strain>
    </source>
</reference>
<evidence type="ECO:0000256" key="1">
    <source>
        <dbReference type="SAM" id="MobiDB-lite"/>
    </source>
</evidence>
<protein>
    <submittedName>
        <fullName evidence="3">Uncharacterized protein</fullName>
    </submittedName>
</protein>
<feature type="transmembrane region" description="Helical" evidence="2">
    <location>
        <begin position="6"/>
        <end position="23"/>
    </location>
</feature>